<sequence>MRPPPRATDFDTMVDEVNGAACTILAPASWCWPSPAKAIERVSPVAWGPISHTAGYFMVTLEPMLPSIHSMVAPSWAMARLVTRL</sequence>
<dbReference type="AlphaFoldDB" id="A0A6J7RB59"/>
<proteinExistence type="predicted"/>
<name>A0A6J7RB59_9ZZZZ</name>
<reference evidence="1" key="1">
    <citation type="submission" date="2020-05" db="EMBL/GenBank/DDBJ databases">
        <authorList>
            <person name="Chiriac C."/>
            <person name="Salcher M."/>
            <person name="Ghai R."/>
            <person name="Kavagutti S V."/>
        </authorList>
    </citation>
    <scope>NUCLEOTIDE SEQUENCE</scope>
</reference>
<dbReference type="EMBL" id="CAFBOZ010000367">
    <property type="protein sequence ID" value="CAB5025977.1"/>
    <property type="molecule type" value="Genomic_DNA"/>
</dbReference>
<gene>
    <name evidence="1" type="ORF">UFOPK3992_01994</name>
</gene>
<accession>A0A6J7RB59</accession>
<protein>
    <submittedName>
        <fullName evidence="1">Unannotated protein</fullName>
    </submittedName>
</protein>
<evidence type="ECO:0000313" key="1">
    <source>
        <dbReference type="EMBL" id="CAB5025977.1"/>
    </source>
</evidence>
<organism evidence="1">
    <name type="scientific">freshwater metagenome</name>
    <dbReference type="NCBI Taxonomy" id="449393"/>
    <lineage>
        <taxon>unclassified sequences</taxon>
        <taxon>metagenomes</taxon>
        <taxon>ecological metagenomes</taxon>
    </lineage>
</organism>